<dbReference type="KEGG" id="rfr:Rfer_1033"/>
<feature type="domain" description="HTH gntR-type" evidence="4">
    <location>
        <begin position="23"/>
        <end position="90"/>
    </location>
</feature>
<dbReference type="SMART" id="SM00895">
    <property type="entry name" value="FCD"/>
    <property type="match status" value="1"/>
</dbReference>
<name>Q21ZM8_ALBFT</name>
<evidence type="ECO:0000313" key="5">
    <source>
        <dbReference type="EMBL" id="ABD68775.1"/>
    </source>
</evidence>
<reference evidence="6" key="1">
    <citation type="submission" date="2006-02" db="EMBL/GenBank/DDBJ databases">
        <title>Complete sequence of chromosome of Rhodoferax ferrireducens DSM 15236.</title>
        <authorList>
            <person name="Copeland A."/>
            <person name="Lucas S."/>
            <person name="Lapidus A."/>
            <person name="Barry K."/>
            <person name="Detter J.C."/>
            <person name="Glavina del Rio T."/>
            <person name="Hammon N."/>
            <person name="Israni S."/>
            <person name="Pitluck S."/>
            <person name="Brettin T."/>
            <person name="Bruce D."/>
            <person name="Han C."/>
            <person name="Tapia R."/>
            <person name="Gilna P."/>
            <person name="Kiss H."/>
            <person name="Schmutz J."/>
            <person name="Larimer F."/>
            <person name="Land M."/>
            <person name="Kyrpides N."/>
            <person name="Ivanova N."/>
            <person name="Richardson P."/>
        </authorList>
    </citation>
    <scope>NUCLEOTIDE SEQUENCE [LARGE SCALE GENOMIC DNA]</scope>
    <source>
        <strain evidence="6">ATCC BAA-621 / DSM 15236 / T118</strain>
    </source>
</reference>
<dbReference type="GO" id="GO:0003677">
    <property type="term" value="F:DNA binding"/>
    <property type="evidence" value="ECO:0007669"/>
    <property type="project" value="UniProtKB-KW"/>
</dbReference>
<dbReference type="RefSeq" id="WP_011463344.1">
    <property type="nucleotide sequence ID" value="NC_007908.1"/>
</dbReference>
<accession>Q21ZM8</accession>
<dbReference type="Gene3D" id="1.20.120.530">
    <property type="entry name" value="GntR ligand-binding domain-like"/>
    <property type="match status" value="1"/>
</dbReference>
<dbReference type="InterPro" id="IPR008920">
    <property type="entry name" value="TF_FadR/GntR_C"/>
</dbReference>
<proteinExistence type="predicted"/>
<dbReference type="InterPro" id="IPR036390">
    <property type="entry name" value="WH_DNA-bd_sf"/>
</dbReference>
<dbReference type="AlphaFoldDB" id="Q21ZM8"/>
<dbReference type="SMART" id="SM00345">
    <property type="entry name" value="HTH_GNTR"/>
    <property type="match status" value="2"/>
</dbReference>
<dbReference type="STRING" id="338969.Rfer_1033"/>
<sequence>MKSTPSATTEFSSARPDTTTRAAPIYALITDRLRKAIQAALIAPGTVLLEGHVAEILGSTRTPVRQALQDLESEGLVSRFEGRGVIVGGAETEPRRVTLTAVMLGMNTSDEPVRKTHGWESIYEEVERDVVNLSVFGNYRVSELEMARNFKVGRMVAHDVLMRLERVGLVEKDERSRWVVRPLDAERIKHLYELRWLLEPAALRSAIDSVTSDETAAMMSELRAAMRAYPAISRTELDKLEDDFHVKLLSKCSNEELLQGLTRTRCLLTLSKHVLGVSAPMPKRDPFMSEHLAVLKAVAGGNITNAQDLLRKHLEGSCSKVSLRALHVRNNLPIPKLPYIS</sequence>
<dbReference type="Proteomes" id="UP000008332">
    <property type="component" value="Chromosome"/>
</dbReference>
<dbReference type="HOGENOM" id="CLU_071276_0_0_4"/>
<dbReference type="Pfam" id="PF07729">
    <property type="entry name" value="FCD"/>
    <property type="match status" value="1"/>
</dbReference>
<dbReference type="OrthoDB" id="8066003at2"/>
<evidence type="ECO:0000256" key="2">
    <source>
        <dbReference type="ARBA" id="ARBA00023125"/>
    </source>
</evidence>
<dbReference type="Gene3D" id="1.10.10.10">
    <property type="entry name" value="Winged helix-like DNA-binding domain superfamily/Winged helix DNA-binding domain"/>
    <property type="match status" value="2"/>
</dbReference>
<keyword evidence="3" id="KW-0804">Transcription</keyword>
<dbReference type="PANTHER" id="PTHR43537">
    <property type="entry name" value="TRANSCRIPTIONAL REGULATOR, GNTR FAMILY"/>
    <property type="match status" value="1"/>
</dbReference>
<dbReference type="SUPFAM" id="SSF46785">
    <property type="entry name" value="Winged helix' DNA-binding domain"/>
    <property type="match status" value="2"/>
</dbReference>
<dbReference type="CDD" id="cd07377">
    <property type="entry name" value="WHTH_GntR"/>
    <property type="match status" value="1"/>
</dbReference>
<evidence type="ECO:0000256" key="3">
    <source>
        <dbReference type="ARBA" id="ARBA00023163"/>
    </source>
</evidence>
<keyword evidence="1" id="KW-0805">Transcription regulation</keyword>
<protein>
    <submittedName>
        <fullName evidence="5">Transcriptional regulator, GntR family</fullName>
    </submittedName>
</protein>
<evidence type="ECO:0000313" key="6">
    <source>
        <dbReference type="Proteomes" id="UP000008332"/>
    </source>
</evidence>
<dbReference type="SUPFAM" id="SSF48008">
    <property type="entry name" value="GntR ligand-binding domain-like"/>
    <property type="match status" value="1"/>
</dbReference>
<dbReference type="eggNOG" id="COG1802">
    <property type="taxonomic scope" value="Bacteria"/>
</dbReference>
<dbReference type="Pfam" id="PF00392">
    <property type="entry name" value="GntR"/>
    <property type="match status" value="1"/>
</dbReference>
<evidence type="ECO:0000256" key="1">
    <source>
        <dbReference type="ARBA" id="ARBA00023015"/>
    </source>
</evidence>
<gene>
    <name evidence="5" type="ordered locus">Rfer_1033</name>
</gene>
<dbReference type="GO" id="GO:0003700">
    <property type="term" value="F:DNA-binding transcription factor activity"/>
    <property type="evidence" value="ECO:0007669"/>
    <property type="project" value="InterPro"/>
</dbReference>
<dbReference type="InterPro" id="IPR011711">
    <property type="entry name" value="GntR_C"/>
</dbReference>
<keyword evidence="2" id="KW-0238">DNA-binding</keyword>
<organism evidence="5 6">
    <name type="scientific">Albidiferax ferrireducens (strain ATCC BAA-621 / DSM 15236 / T118)</name>
    <name type="common">Rhodoferax ferrireducens</name>
    <dbReference type="NCBI Taxonomy" id="338969"/>
    <lineage>
        <taxon>Bacteria</taxon>
        <taxon>Pseudomonadati</taxon>
        <taxon>Pseudomonadota</taxon>
        <taxon>Betaproteobacteria</taxon>
        <taxon>Burkholderiales</taxon>
        <taxon>Comamonadaceae</taxon>
        <taxon>Rhodoferax</taxon>
    </lineage>
</organism>
<keyword evidence="6" id="KW-1185">Reference proteome</keyword>
<dbReference type="InterPro" id="IPR036388">
    <property type="entry name" value="WH-like_DNA-bd_sf"/>
</dbReference>
<dbReference type="EMBL" id="CP000267">
    <property type="protein sequence ID" value="ABD68775.1"/>
    <property type="molecule type" value="Genomic_DNA"/>
</dbReference>
<evidence type="ECO:0000259" key="4">
    <source>
        <dbReference type="PROSITE" id="PS50949"/>
    </source>
</evidence>
<dbReference type="PROSITE" id="PS50949">
    <property type="entry name" value="HTH_GNTR"/>
    <property type="match status" value="1"/>
</dbReference>
<dbReference type="PANTHER" id="PTHR43537:SF45">
    <property type="entry name" value="GNTR FAMILY REGULATORY PROTEIN"/>
    <property type="match status" value="1"/>
</dbReference>
<dbReference type="InterPro" id="IPR000524">
    <property type="entry name" value="Tscrpt_reg_HTH_GntR"/>
</dbReference>